<name>K9N4I8_PRICU</name>
<protein>
    <submittedName>
        <fullName evidence="10">Goosecoid</fullName>
    </submittedName>
    <submittedName>
        <fullName evidence="12">Retinal homeobox protein Rx1-like</fullName>
    </submittedName>
</protein>
<dbReference type="GO" id="GO:0005634">
    <property type="term" value="C:nucleus"/>
    <property type="evidence" value="ECO:0007669"/>
    <property type="project" value="UniProtKB-SubCell"/>
</dbReference>
<evidence type="ECO:0000256" key="1">
    <source>
        <dbReference type="ARBA" id="ARBA00004123"/>
    </source>
</evidence>
<proteinExistence type="evidence at transcript level"/>
<reference evidence="12" key="2">
    <citation type="submission" date="2025-05" db="UniProtKB">
        <authorList>
            <consortium name="RefSeq"/>
        </authorList>
    </citation>
    <scope>IDENTIFICATION</scope>
</reference>
<dbReference type="GO" id="GO:0000981">
    <property type="term" value="F:DNA-binding transcription factor activity, RNA polymerase II-specific"/>
    <property type="evidence" value="ECO:0007669"/>
    <property type="project" value="InterPro"/>
</dbReference>
<evidence type="ECO:0000256" key="7">
    <source>
        <dbReference type="RuleBase" id="RU000682"/>
    </source>
</evidence>
<dbReference type="OMA" id="RIEIANM"/>
<accession>K9N4I8</accession>
<keyword evidence="5 6" id="KW-0539">Nucleus</keyword>
<dbReference type="Gene3D" id="1.10.10.60">
    <property type="entry name" value="Homeodomain-like"/>
    <property type="match status" value="1"/>
</dbReference>
<feature type="domain" description="Homeobox" evidence="9">
    <location>
        <begin position="108"/>
        <end position="168"/>
    </location>
</feature>
<evidence type="ECO:0000256" key="2">
    <source>
        <dbReference type="ARBA" id="ARBA00006503"/>
    </source>
</evidence>
<dbReference type="Proteomes" id="UP000695022">
    <property type="component" value="Unplaced"/>
</dbReference>
<dbReference type="PANTHER" id="PTHR24329">
    <property type="entry name" value="HOMEOBOX PROTEIN ARISTALESS"/>
    <property type="match status" value="1"/>
</dbReference>
<evidence type="ECO:0000256" key="8">
    <source>
        <dbReference type="SAM" id="MobiDB-lite"/>
    </source>
</evidence>
<sequence length="260" mass="29412">MMSAPTLPPAFLPSLQSLQYSYFPSADSLKQYYSAISNPHSMFTIDSILAPRPMLPHAPHHPSPYSIHAPVSPGHLSPFARHPADFFSAYGQFPSYSLSHDPTGRTSKRKRRHRTIFTEEQLETLEATFDKTHYPDVLLREELAAKVDLKEERVEVWFKNRRAKWRKQKREDAERGRRLAVEKLSLAESSTDNVMPEIDPRNNDDVKHPKPASVATKNESEVPKFTSRPESASDDDAKICGVPQNVGTPSLKLLSTECCM</sequence>
<dbReference type="GeneID" id="106811859"/>
<reference evidence="10" key="1">
    <citation type="journal article" date="2012" name="Curr. Biol.">
        <title>Deuterostomic Development in the Protostome Priapulus caudatus.</title>
        <authorList>
            <person name="Martin-Duran J.M."/>
            <person name="Janssen R."/>
            <person name="Wennberg S."/>
            <person name="Budd G.E."/>
            <person name="Hejnol A."/>
        </authorList>
    </citation>
    <scope>NUCLEOTIDE SEQUENCE</scope>
</reference>
<comment type="subcellular location">
    <subcellularLocation>
        <location evidence="1 6 7">Nucleus</location>
    </subcellularLocation>
</comment>
<evidence type="ECO:0000256" key="6">
    <source>
        <dbReference type="PROSITE-ProRule" id="PRU00108"/>
    </source>
</evidence>
<feature type="compositionally biased region" description="Basic and acidic residues" evidence="8">
    <location>
        <begin position="198"/>
        <end position="208"/>
    </location>
</feature>
<dbReference type="OrthoDB" id="6159439at2759"/>
<feature type="DNA-binding region" description="Homeobox" evidence="6">
    <location>
        <begin position="110"/>
        <end position="169"/>
    </location>
</feature>
<dbReference type="InterPro" id="IPR009057">
    <property type="entry name" value="Homeodomain-like_sf"/>
</dbReference>
<dbReference type="PROSITE" id="PS50071">
    <property type="entry name" value="HOMEOBOX_2"/>
    <property type="match status" value="1"/>
</dbReference>
<evidence type="ECO:0000256" key="3">
    <source>
        <dbReference type="ARBA" id="ARBA00023125"/>
    </source>
</evidence>
<dbReference type="RefSeq" id="XP_014671063.1">
    <property type="nucleotide sequence ID" value="XM_014815577.1"/>
</dbReference>
<dbReference type="CDD" id="cd00086">
    <property type="entry name" value="homeodomain"/>
    <property type="match status" value="1"/>
</dbReference>
<dbReference type="SUPFAM" id="SSF46689">
    <property type="entry name" value="Homeodomain-like"/>
    <property type="match status" value="1"/>
</dbReference>
<dbReference type="PANTHER" id="PTHR24329:SF516">
    <property type="entry name" value="HOMEOBOX PROTEIN GOOSECOID"/>
    <property type="match status" value="1"/>
</dbReference>
<evidence type="ECO:0000259" key="9">
    <source>
        <dbReference type="PROSITE" id="PS50071"/>
    </source>
</evidence>
<keyword evidence="11" id="KW-1185">Reference proteome</keyword>
<evidence type="ECO:0000313" key="11">
    <source>
        <dbReference type="Proteomes" id="UP000695022"/>
    </source>
</evidence>
<evidence type="ECO:0000313" key="10">
    <source>
        <dbReference type="EMBL" id="AFY12009.1"/>
    </source>
</evidence>
<dbReference type="PROSITE" id="PS00027">
    <property type="entry name" value="HOMEOBOX_1"/>
    <property type="match status" value="1"/>
</dbReference>
<dbReference type="SMART" id="SM00389">
    <property type="entry name" value="HOX"/>
    <property type="match status" value="1"/>
</dbReference>
<dbReference type="FunFam" id="1.10.10.60:FF:000223">
    <property type="entry name" value="Goosecoid homeobox 2"/>
    <property type="match status" value="1"/>
</dbReference>
<feature type="region of interest" description="Disordered" evidence="8">
    <location>
        <begin position="187"/>
        <end position="246"/>
    </location>
</feature>
<dbReference type="InterPro" id="IPR017970">
    <property type="entry name" value="Homeobox_CS"/>
</dbReference>
<dbReference type="AlphaFoldDB" id="K9N4I8"/>
<dbReference type="EMBL" id="JX430802">
    <property type="protein sequence ID" value="AFY12009.1"/>
    <property type="molecule type" value="mRNA"/>
</dbReference>
<dbReference type="RefSeq" id="NP_001310408.1">
    <property type="nucleotide sequence ID" value="NM_001323479.1"/>
</dbReference>
<dbReference type="Pfam" id="PF00046">
    <property type="entry name" value="Homeodomain"/>
    <property type="match status" value="1"/>
</dbReference>
<evidence type="ECO:0000256" key="4">
    <source>
        <dbReference type="ARBA" id="ARBA00023155"/>
    </source>
</evidence>
<organism evidence="10">
    <name type="scientific">Priapulus caudatus</name>
    <name type="common">Priapulid worm</name>
    <dbReference type="NCBI Taxonomy" id="37621"/>
    <lineage>
        <taxon>Eukaryota</taxon>
        <taxon>Metazoa</taxon>
        <taxon>Ecdysozoa</taxon>
        <taxon>Scalidophora</taxon>
        <taxon>Priapulida</taxon>
        <taxon>Priapulimorpha</taxon>
        <taxon>Priapulimorphida</taxon>
        <taxon>Priapulidae</taxon>
        <taxon>Priapulus</taxon>
    </lineage>
</organism>
<dbReference type="InterPro" id="IPR050649">
    <property type="entry name" value="Paired_Homeobox_TFs"/>
</dbReference>
<dbReference type="GO" id="GO:0000977">
    <property type="term" value="F:RNA polymerase II transcription regulatory region sequence-specific DNA binding"/>
    <property type="evidence" value="ECO:0007669"/>
    <property type="project" value="TreeGrafter"/>
</dbReference>
<gene>
    <name evidence="10" type="primary">gsc</name>
    <name evidence="12" type="synonym">LOC106811859</name>
</gene>
<evidence type="ECO:0000313" key="12">
    <source>
        <dbReference type="RefSeq" id="XP_014671063.1"/>
    </source>
</evidence>
<keyword evidence="3 6" id="KW-0238">DNA-binding</keyword>
<dbReference type="InterPro" id="IPR001356">
    <property type="entry name" value="HD"/>
</dbReference>
<comment type="similarity">
    <text evidence="2">Belongs to the paired homeobox family. Bicoid subfamily.</text>
</comment>
<evidence type="ECO:0000256" key="5">
    <source>
        <dbReference type="ARBA" id="ARBA00023242"/>
    </source>
</evidence>
<keyword evidence="4 6" id="KW-0371">Homeobox</keyword>